<dbReference type="PROSITE" id="PS01047">
    <property type="entry name" value="HMA_1"/>
    <property type="match status" value="1"/>
</dbReference>
<evidence type="ECO:0000313" key="6">
    <source>
        <dbReference type="EMBL" id="MDD9206278.1"/>
    </source>
</evidence>
<feature type="transmembrane region" description="Helical" evidence="4">
    <location>
        <begin position="200"/>
        <end position="221"/>
    </location>
</feature>
<keyword evidence="4" id="KW-1133">Transmembrane helix</keyword>
<protein>
    <submittedName>
        <fullName evidence="6">Cation transporter</fullName>
    </submittedName>
</protein>
<evidence type="ECO:0000256" key="3">
    <source>
        <dbReference type="SAM" id="MobiDB-lite"/>
    </source>
</evidence>
<keyword evidence="1" id="KW-0479">Metal-binding</keyword>
<dbReference type="CDD" id="cd00371">
    <property type="entry name" value="HMA"/>
    <property type="match status" value="1"/>
</dbReference>
<dbReference type="PANTHER" id="PTHR43520">
    <property type="entry name" value="ATP7, ISOFORM B"/>
    <property type="match status" value="1"/>
</dbReference>
<keyword evidence="4" id="KW-0812">Transmembrane</keyword>
<dbReference type="Pfam" id="PF00403">
    <property type="entry name" value="HMA"/>
    <property type="match status" value="1"/>
</dbReference>
<keyword evidence="4" id="KW-0472">Membrane</keyword>
<proteinExistence type="predicted"/>
<gene>
    <name evidence="6" type="ORF">PU560_07315</name>
</gene>
<keyword evidence="2" id="KW-1278">Translocase</keyword>
<organism evidence="6 7">
    <name type="scientific">Georgenia halotolerans</name>
    <dbReference type="NCBI Taxonomy" id="3028317"/>
    <lineage>
        <taxon>Bacteria</taxon>
        <taxon>Bacillati</taxon>
        <taxon>Actinomycetota</taxon>
        <taxon>Actinomycetes</taxon>
        <taxon>Micrococcales</taxon>
        <taxon>Bogoriellaceae</taxon>
        <taxon>Georgenia</taxon>
    </lineage>
</organism>
<accession>A0ABT5TX62</accession>
<dbReference type="Proteomes" id="UP001165561">
    <property type="component" value="Unassembled WGS sequence"/>
</dbReference>
<sequence length="260" mass="27353">MSTSTEPTADLVDEVDLSVEGMTCASCVNRVEKKLNKLPGVRATVNLATESAHVRLTEPHDDADLLGAVESAGYTGHVTGRRTPTGERPGTIVERPHPAGTQPGEAGEQPLAGGGADQAAGEDTSSPAERRAADLKRRLGVSAVLATPVTALSMVPALQFPGWQWVVMALTLPVVTWGAWPFHTSAFRAARHGSSTMDTLVSLGVLAATLWSLWALLLGGAGEIGMRMEMQLFPAQGAEHHLPELYFEVAAVVTTFLLAG</sequence>
<feature type="transmembrane region" description="Helical" evidence="4">
    <location>
        <begin position="139"/>
        <end position="157"/>
    </location>
</feature>
<evidence type="ECO:0000259" key="5">
    <source>
        <dbReference type="PROSITE" id="PS50846"/>
    </source>
</evidence>
<evidence type="ECO:0000256" key="2">
    <source>
        <dbReference type="ARBA" id="ARBA00022967"/>
    </source>
</evidence>
<feature type="region of interest" description="Disordered" evidence="3">
    <location>
        <begin position="75"/>
        <end position="130"/>
    </location>
</feature>
<keyword evidence="7" id="KW-1185">Reference proteome</keyword>
<feature type="non-terminal residue" evidence="6">
    <location>
        <position position="260"/>
    </location>
</feature>
<dbReference type="InterPro" id="IPR036163">
    <property type="entry name" value="HMA_dom_sf"/>
</dbReference>
<evidence type="ECO:0000256" key="1">
    <source>
        <dbReference type="ARBA" id="ARBA00022723"/>
    </source>
</evidence>
<comment type="caution">
    <text evidence="6">The sequence shown here is derived from an EMBL/GenBank/DDBJ whole genome shotgun (WGS) entry which is preliminary data.</text>
</comment>
<dbReference type="PROSITE" id="PS50846">
    <property type="entry name" value="HMA_2"/>
    <property type="match status" value="1"/>
</dbReference>
<dbReference type="InterPro" id="IPR017969">
    <property type="entry name" value="Heavy-metal-associated_CS"/>
</dbReference>
<dbReference type="PANTHER" id="PTHR43520:SF8">
    <property type="entry name" value="P-TYPE CU(+) TRANSPORTER"/>
    <property type="match status" value="1"/>
</dbReference>
<feature type="domain" description="HMA" evidence="5">
    <location>
        <begin position="13"/>
        <end position="77"/>
    </location>
</feature>
<name>A0ABT5TX62_9MICO</name>
<reference evidence="6" key="1">
    <citation type="submission" date="2023-02" db="EMBL/GenBank/DDBJ databases">
        <title>Georgenia sp.10Sc9-8, isolated from a soil sample collected from the Taklamakan desert.</title>
        <authorList>
            <person name="Liu S."/>
        </authorList>
    </citation>
    <scope>NUCLEOTIDE SEQUENCE</scope>
    <source>
        <strain evidence="6">10Sc9-8</strain>
    </source>
</reference>
<dbReference type="InterPro" id="IPR006121">
    <property type="entry name" value="HMA_dom"/>
</dbReference>
<dbReference type="Gene3D" id="3.30.70.100">
    <property type="match status" value="1"/>
</dbReference>
<feature type="transmembrane region" description="Helical" evidence="4">
    <location>
        <begin position="163"/>
        <end position="180"/>
    </location>
</feature>
<evidence type="ECO:0000313" key="7">
    <source>
        <dbReference type="Proteomes" id="UP001165561"/>
    </source>
</evidence>
<evidence type="ECO:0000256" key="4">
    <source>
        <dbReference type="SAM" id="Phobius"/>
    </source>
</evidence>
<dbReference type="EMBL" id="JARACI010000835">
    <property type="protein sequence ID" value="MDD9206278.1"/>
    <property type="molecule type" value="Genomic_DNA"/>
</dbReference>
<dbReference type="SUPFAM" id="SSF55008">
    <property type="entry name" value="HMA, heavy metal-associated domain"/>
    <property type="match status" value="1"/>
</dbReference>